<keyword evidence="5" id="KW-0547">Nucleotide-binding</keyword>
<keyword evidence="8" id="KW-1185">Reference proteome</keyword>
<evidence type="ECO:0000256" key="3">
    <source>
        <dbReference type="ARBA" id="ARBA00022490"/>
    </source>
</evidence>
<reference evidence="7 8" key="1">
    <citation type="submission" date="2023-05" db="EMBL/GenBank/DDBJ databases">
        <title>B98-5 Cell Line De Novo Hybrid Assembly: An Optical Mapping Approach.</title>
        <authorList>
            <person name="Kananen K."/>
            <person name="Auerbach J.A."/>
            <person name="Kautto E."/>
            <person name="Blachly J.S."/>
        </authorList>
    </citation>
    <scope>NUCLEOTIDE SEQUENCE [LARGE SCALE GENOMIC DNA]</scope>
    <source>
        <strain evidence="7">B95-8</strain>
        <tissue evidence="7">Cell line</tissue>
    </source>
</reference>
<sequence>NAAIDDICHRNLNTEHPTYANLNCFISQIVPSITASFTLDGALNVDLAEPQTNL</sequence>
<evidence type="ECO:0000313" key="7">
    <source>
        <dbReference type="EMBL" id="KAK2107576.1"/>
    </source>
</evidence>
<organism evidence="7 8">
    <name type="scientific">Saguinus oedipus</name>
    <name type="common">Cotton-top tamarin</name>
    <name type="synonym">Oedipomidas oedipus</name>
    <dbReference type="NCBI Taxonomy" id="9490"/>
    <lineage>
        <taxon>Eukaryota</taxon>
        <taxon>Metazoa</taxon>
        <taxon>Chordata</taxon>
        <taxon>Craniata</taxon>
        <taxon>Vertebrata</taxon>
        <taxon>Euteleostomi</taxon>
        <taxon>Mammalia</taxon>
        <taxon>Eutheria</taxon>
        <taxon>Euarchontoglires</taxon>
        <taxon>Primates</taxon>
        <taxon>Haplorrhini</taxon>
        <taxon>Platyrrhini</taxon>
        <taxon>Cebidae</taxon>
        <taxon>Callitrichinae</taxon>
        <taxon>Saguinus</taxon>
    </lineage>
</organism>
<keyword evidence="6" id="KW-0342">GTP-binding</keyword>
<dbReference type="InterPro" id="IPR000217">
    <property type="entry name" value="Tubulin"/>
</dbReference>
<dbReference type="PANTHER" id="PTHR11588">
    <property type="entry name" value="TUBULIN"/>
    <property type="match status" value="1"/>
</dbReference>
<dbReference type="Proteomes" id="UP001266305">
    <property type="component" value="Unassembled WGS sequence"/>
</dbReference>
<name>A0ABQ9VDY0_SAGOE</name>
<evidence type="ECO:0000256" key="2">
    <source>
        <dbReference type="ARBA" id="ARBA00009636"/>
    </source>
</evidence>
<dbReference type="Gene3D" id="3.40.50.1440">
    <property type="entry name" value="Tubulin/FtsZ, GTPase domain"/>
    <property type="match status" value="1"/>
</dbReference>
<evidence type="ECO:0000256" key="6">
    <source>
        <dbReference type="ARBA" id="ARBA00023134"/>
    </source>
</evidence>
<protein>
    <submittedName>
        <fullName evidence="7">Uncharacterized protein</fullName>
    </submittedName>
</protein>
<accession>A0ABQ9VDY0</accession>
<feature type="non-terminal residue" evidence="7">
    <location>
        <position position="54"/>
    </location>
</feature>
<dbReference type="EMBL" id="JASSZA010000006">
    <property type="protein sequence ID" value="KAK2107576.1"/>
    <property type="molecule type" value="Genomic_DNA"/>
</dbReference>
<comment type="caution">
    <text evidence="7">The sequence shown here is derived from an EMBL/GenBank/DDBJ whole genome shotgun (WGS) entry which is preliminary data.</text>
</comment>
<evidence type="ECO:0000313" key="8">
    <source>
        <dbReference type="Proteomes" id="UP001266305"/>
    </source>
</evidence>
<dbReference type="InterPro" id="IPR036525">
    <property type="entry name" value="Tubulin/FtsZ_GTPase_sf"/>
</dbReference>
<evidence type="ECO:0000256" key="4">
    <source>
        <dbReference type="ARBA" id="ARBA00022701"/>
    </source>
</evidence>
<keyword evidence="4" id="KW-0493">Microtubule</keyword>
<gene>
    <name evidence="7" type="ORF">P7K49_012741</name>
</gene>
<evidence type="ECO:0000256" key="5">
    <source>
        <dbReference type="ARBA" id="ARBA00022741"/>
    </source>
</evidence>
<comment type="similarity">
    <text evidence="2">Belongs to the tubulin family.</text>
</comment>
<feature type="non-terminal residue" evidence="7">
    <location>
        <position position="1"/>
    </location>
</feature>
<comment type="subcellular location">
    <subcellularLocation>
        <location evidence="1">Cytoplasm</location>
    </subcellularLocation>
</comment>
<keyword evidence="3" id="KW-0963">Cytoplasm</keyword>
<proteinExistence type="inferred from homology"/>
<evidence type="ECO:0000256" key="1">
    <source>
        <dbReference type="ARBA" id="ARBA00004496"/>
    </source>
</evidence>
<dbReference type="SUPFAM" id="SSF52490">
    <property type="entry name" value="Tubulin nucleotide-binding domain-like"/>
    <property type="match status" value="1"/>
</dbReference>